<evidence type="ECO:0000313" key="1">
    <source>
        <dbReference type="EMBL" id="SNT13415.1"/>
    </source>
</evidence>
<evidence type="ECO:0000313" key="2">
    <source>
        <dbReference type="Proteomes" id="UP000198356"/>
    </source>
</evidence>
<evidence type="ECO:0008006" key="3">
    <source>
        <dbReference type="Google" id="ProtNLM"/>
    </source>
</evidence>
<organism evidence="1 2">
    <name type="scientific">Granulicella rosea</name>
    <dbReference type="NCBI Taxonomy" id="474952"/>
    <lineage>
        <taxon>Bacteria</taxon>
        <taxon>Pseudomonadati</taxon>
        <taxon>Acidobacteriota</taxon>
        <taxon>Terriglobia</taxon>
        <taxon>Terriglobales</taxon>
        <taxon>Acidobacteriaceae</taxon>
        <taxon>Granulicella</taxon>
    </lineage>
</organism>
<gene>
    <name evidence="1" type="ORF">SAMN05421770_104317</name>
</gene>
<dbReference type="AlphaFoldDB" id="A0A239K5M2"/>
<dbReference type="RefSeq" id="WP_142988352.1">
    <property type="nucleotide sequence ID" value="NZ_FZOU01000004.1"/>
</dbReference>
<accession>A0A239K5M2</accession>
<proteinExistence type="predicted"/>
<sequence length="293" mass="32006">MTEHEPRNPYTPETLQACEKALRTVLARIGVWGGRVYLIGGLVPQYLIGKAPSDMKEHVGTTDLDIVVGIALESQETEFYRTLQRHLKDAGFEPTKNPETGQEQSFQWGRKVDGIDVLLEFFCPVGDGTPGSILRNPGEGVGSRIGAIRTTGAELVALDSFPVSLSGETLDGGGIRENVVAHVANLLPFIVLKAFALAGRVKDKDSYDIVWTLNAFAGGIEGAAHAMKTSPVCDHADTVRAIEILREHFRTLGHSGPSQYANFESSSNSEDERFGLMRFALGTVQEFLRYWDA</sequence>
<protein>
    <recommendedName>
        <fullName evidence="3">Nucleotidyl transferase AbiEii toxin, Type IV TA system</fullName>
    </recommendedName>
</protein>
<dbReference type="EMBL" id="FZOU01000004">
    <property type="protein sequence ID" value="SNT13415.1"/>
    <property type="molecule type" value="Genomic_DNA"/>
</dbReference>
<dbReference type="Proteomes" id="UP000198356">
    <property type="component" value="Unassembled WGS sequence"/>
</dbReference>
<keyword evidence="2" id="KW-1185">Reference proteome</keyword>
<dbReference type="OrthoDB" id="268769at2"/>
<name>A0A239K5M2_9BACT</name>
<reference evidence="1 2" key="1">
    <citation type="submission" date="2017-06" db="EMBL/GenBank/DDBJ databases">
        <authorList>
            <person name="Kim H.J."/>
            <person name="Triplett B.A."/>
        </authorList>
    </citation>
    <scope>NUCLEOTIDE SEQUENCE [LARGE SCALE GENOMIC DNA]</scope>
    <source>
        <strain evidence="1 2">DSM 18704</strain>
    </source>
</reference>